<evidence type="ECO:0000313" key="4">
    <source>
        <dbReference type="Proteomes" id="UP000617355"/>
    </source>
</evidence>
<sequence>MAGPREPIFLGRETYRRRRLIDAMRLLPVAGALLFLLPLLGGGATPRSTALGGIYLFVAWFGLILAAALFVRALSRAPDGVGSDPLEPEAGPVSEADESRDGPGPEGR</sequence>
<feature type="transmembrane region" description="Helical" evidence="2">
    <location>
        <begin position="26"/>
        <end position="44"/>
    </location>
</feature>
<evidence type="ECO:0000313" key="3">
    <source>
        <dbReference type="EMBL" id="GGD44147.1"/>
    </source>
</evidence>
<dbReference type="EMBL" id="BMGI01000005">
    <property type="protein sequence ID" value="GGD44147.1"/>
    <property type="molecule type" value="Genomic_DNA"/>
</dbReference>
<keyword evidence="2" id="KW-0472">Membrane</keyword>
<protein>
    <submittedName>
        <fullName evidence="3">Uncharacterized protein</fullName>
    </submittedName>
</protein>
<proteinExistence type="predicted"/>
<feature type="region of interest" description="Disordered" evidence="1">
    <location>
        <begin position="80"/>
        <end position="108"/>
    </location>
</feature>
<evidence type="ECO:0000256" key="2">
    <source>
        <dbReference type="SAM" id="Phobius"/>
    </source>
</evidence>
<evidence type="ECO:0000256" key="1">
    <source>
        <dbReference type="SAM" id="MobiDB-lite"/>
    </source>
</evidence>
<keyword evidence="4" id="KW-1185">Reference proteome</keyword>
<accession>A0ABQ1QU92</accession>
<organism evidence="3 4">
    <name type="scientific">Sinisalibacter lacisalsi</name>
    <dbReference type="NCBI Taxonomy" id="1526570"/>
    <lineage>
        <taxon>Bacteria</taxon>
        <taxon>Pseudomonadati</taxon>
        <taxon>Pseudomonadota</taxon>
        <taxon>Alphaproteobacteria</taxon>
        <taxon>Rhodobacterales</taxon>
        <taxon>Roseobacteraceae</taxon>
        <taxon>Sinisalibacter</taxon>
    </lineage>
</organism>
<keyword evidence="2" id="KW-1133">Transmembrane helix</keyword>
<name>A0ABQ1QU92_9RHOB</name>
<comment type="caution">
    <text evidence="3">The sequence shown here is derived from an EMBL/GenBank/DDBJ whole genome shotgun (WGS) entry which is preliminary data.</text>
</comment>
<dbReference type="RefSeq" id="WP_188529246.1">
    <property type="nucleotide sequence ID" value="NZ_BMGI01000005.1"/>
</dbReference>
<reference evidence="4" key="1">
    <citation type="journal article" date="2019" name="Int. J. Syst. Evol. Microbiol.">
        <title>The Global Catalogue of Microorganisms (GCM) 10K type strain sequencing project: providing services to taxonomists for standard genome sequencing and annotation.</title>
        <authorList>
            <consortium name="The Broad Institute Genomics Platform"/>
            <consortium name="The Broad Institute Genome Sequencing Center for Infectious Disease"/>
            <person name="Wu L."/>
            <person name="Ma J."/>
        </authorList>
    </citation>
    <scope>NUCLEOTIDE SEQUENCE [LARGE SCALE GENOMIC DNA]</scope>
    <source>
        <strain evidence="4">CGMCC 1.12922</strain>
    </source>
</reference>
<gene>
    <name evidence="3" type="ORF">GCM10011358_29880</name>
</gene>
<dbReference type="Proteomes" id="UP000617355">
    <property type="component" value="Unassembled WGS sequence"/>
</dbReference>
<keyword evidence="2" id="KW-0812">Transmembrane</keyword>
<feature type="compositionally biased region" description="Basic and acidic residues" evidence="1">
    <location>
        <begin position="97"/>
        <end position="108"/>
    </location>
</feature>
<feature type="transmembrane region" description="Helical" evidence="2">
    <location>
        <begin position="50"/>
        <end position="71"/>
    </location>
</feature>